<keyword evidence="1" id="KW-0175">Coiled coil</keyword>
<dbReference type="Proteomes" id="UP000697710">
    <property type="component" value="Unassembled WGS sequence"/>
</dbReference>
<proteinExistence type="predicted"/>
<dbReference type="SUPFAM" id="SSF57997">
    <property type="entry name" value="Tropomyosin"/>
    <property type="match status" value="1"/>
</dbReference>
<reference evidence="3" key="1">
    <citation type="submission" date="2020-04" db="EMBL/GenBank/DDBJ databases">
        <authorList>
            <person name="Zhang T."/>
        </authorList>
    </citation>
    <scope>NUCLEOTIDE SEQUENCE</scope>
    <source>
        <strain evidence="3">HKST-UBA01</strain>
    </source>
</reference>
<keyword evidence="2" id="KW-1133">Transmembrane helix</keyword>
<name>A0A956RR86_UNCEI</name>
<organism evidence="3 4">
    <name type="scientific">Eiseniibacteriota bacterium</name>
    <dbReference type="NCBI Taxonomy" id="2212470"/>
    <lineage>
        <taxon>Bacteria</taxon>
        <taxon>Candidatus Eiseniibacteriota</taxon>
    </lineage>
</organism>
<sequence>MATPERGKYNLGFLLIILDVVMLILLFAGAAYYHYNTRGVVTIAESEEKRQQTLAEYQEEVARYKQKIVDAEQKRSETILDRNALIEQAKQIDERIKIEHQQIQDYKKRDAELTDQFVDLRREIDRTDDQRRSKQAEILERREEIRGLEETVAGLRSEIADSLSRRDGIENDIAALRRERQRDPVSVFPPNAAVASVVEMEGSDQVFAVSLSGVLKQFGEVNVGLTGNLGLARESESSVKEGGVFANIPLAFRRASVDLETGLASLRGPSGNDDLAGFAGATLRYAPLRKERLFLLAGTKYRQDDVSIRLGLGFGRR</sequence>
<gene>
    <name evidence="3" type="ORF">KC729_11690</name>
</gene>
<dbReference type="EMBL" id="JAGQHR010000355">
    <property type="protein sequence ID" value="MCA9728339.1"/>
    <property type="molecule type" value="Genomic_DNA"/>
</dbReference>
<protein>
    <submittedName>
        <fullName evidence="3">Uncharacterized protein</fullName>
    </submittedName>
</protein>
<dbReference type="AlphaFoldDB" id="A0A956RR86"/>
<feature type="transmembrane region" description="Helical" evidence="2">
    <location>
        <begin position="12"/>
        <end position="35"/>
    </location>
</feature>
<comment type="caution">
    <text evidence="3">The sequence shown here is derived from an EMBL/GenBank/DDBJ whole genome shotgun (WGS) entry which is preliminary data.</text>
</comment>
<evidence type="ECO:0000256" key="2">
    <source>
        <dbReference type="SAM" id="Phobius"/>
    </source>
</evidence>
<keyword evidence="2" id="KW-0472">Membrane</keyword>
<keyword evidence="2" id="KW-0812">Transmembrane</keyword>
<evidence type="ECO:0000313" key="4">
    <source>
        <dbReference type="Proteomes" id="UP000697710"/>
    </source>
</evidence>
<evidence type="ECO:0000256" key="1">
    <source>
        <dbReference type="SAM" id="Coils"/>
    </source>
</evidence>
<feature type="coiled-coil region" evidence="1">
    <location>
        <begin position="43"/>
        <end position="179"/>
    </location>
</feature>
<accession>A0A956RR86</accession>
<reference evidence="3" key="2">
    <citation type="journal article" date="2021" name="Microbiome">
        <title>Successional dynamics and alternative stable states in a saline activated sludge microbial community over 9 years.</title>
        <authorList>
            <person name="Wang Y."/>
            <person name="Ye J."/>
            <person name="Ju F."/>
            <person name="Liu L."/>
            <person name="Boyd J.A."/>
            <person name="Deng Y."/>
            <person name="Parks D.H."/>
            <person name="Jiang X."/>
            <person name="Yin X."/>
            <person name="Woodcroft B.J."/>
            <person name="Tyson G.W."/>
            <person name="Hugenholtz P."/>
            <person name="Polz M.F."/>
            <person name="Zhang T."/>
        </authorList>
    </citation>
    <scope>NUCLEOTIDE SEQUENCE</scope>
    <source>
        <strain evidence="3">HKST-UBA01</strain>
    </source>
</reference>
<evidence type="ECO:0000313" key="3">
    <source>
        <dbReference type="EMBL" id="MCA9728339.1"/>
    </source>
</evidence>